<organism evidence="2 3">
    <name type="scientific">Drosophila rubida</name>
    <dbReference type="NCBI Taxonomy" id="30044"/>
    <lineage>
        <taxon>Eukaryota</taxon>
        <taxon>Metazoa</taxon>
        <taxon>Ecdysozoa</taxon>
        <taxon>Arthropoda</taxon>
        <taxon>Hexapoda</taxon>
        <taxon>Insecta</taxon>
        <taxon>Pterygota</taxon>
        <taxon>Neoptera</taxon>
        <taxon>Endopterygota</taxon>
        <taxon>Diptera</taxon>
        <taxon>Brachycera</taxon>
        <taxon>Muscomorpha</taxon>
        <taxon>Ephydroidea</taxon>
        <taxon>Drosophilidae</taxon>
        <taxon>Drosophila</taxon>
    </lineage>
</organism>
<reference evidence="2" key="1">
    <citation type="journal article" date="2021" name="Mol. Ecol. Resour.">
        <title>Phylogenomic analyses of the genus Drosophila reveals genomic signals of climate adaptation.</title>
        <authorList>
            <person name="Li F."/>
            <person name="Rane R.V."/>
            <person name="Luria V."/>
            <person name="Xiong Z."/>
            <person name="Chen J."/>
            <person name="Li Z."/>
            <person name="Catullo R.A."/>
            <person name="Griffin P.C."/>
            <person name="Schiffer M."/>
            <person name="Pearce S."/>
            <person name="Lee S.F."/>
            <person name="McElroy K."/>
            <person name="Stocker A."/>
            <person name="Shirriffs J."/>
            <person name="Cockerell F."/>
            <person name="Coppin C."/>
            <person name="Sgro C.M."/>
            <person name="Karger A."/>
            <person name="Cain J.W."/>
            <person name="Weber J.A."/>
            <person name="Santpere G."/>
            <person name="Kirschner M.W."/>
            <person name="Hoffmann A.A."/>
            <person name="Oakeshott J.G."/>
            <person name="Zhang G."/>
        </authorList>
    </citation>
    <scope>NUCLEOTIDE SEQUENCE</scope>
    <source>
        <strain evidence="2">BGI-SZ-2011g</strain>
    </source>
</reference>
<protein>
    <submittedName>
        <fullName evidence="2">Uncharacterized protein</fullName>
    </submittedName>
</protein>
<gene>
    <name evidence="2" type="ORF">KR093_006853</name>
</gene>
<feature type="region of interest" description="Disordered" evidence="1">
    <location>
        <begin position="1"/>
        <end position="40"/>
    </location>
</feature>
<name>A0AAD4K0H3_9MUSC</name>
<feature type="region of interest" description="Disordered" evidence="1">
    <location>
        <begin position="193"/>
        <end position="219"/>
    </location>
</feature>
<evidence type="ECO:0000256" key="1">
    <source>
        <dbReference type="SAM" id="MobiDB-lite"/>
    </source>
</evidence>
<proteinExistence type="predicted"/>
<sequence>MKPRQVGQAGSEDMHPEVQPSTSWQHTNQQPYKSQDPKPTSLICNAAETYANQCITQTLLSARYPPHFVHQRPTSITFNGTILSSELQRLSEATIPTRELCPTPDTTPTLAQDAFSPSPPNVDTTISTSPSLSESLAELFGTNKIRNILNIEAPSKYLVLEVHLPAIAFMLNVELGRLRAVLEMTQRLTPEQLQQISQESRDIISIHSTSEEYDDAGEP</sequence>
<accession>A0AAD4K0H3</accession>
<evidence type="ECO:0000313" key="2">
    <source>
        <dbReference type="EMBL" id="KAH8371313.1"/>
    </source>
</evidence>
<dbReference type="Proteomes" id="UP001200034">
    <property type="component" value="Unassembled WGS sequence"/>
</dbReference>
<keyword evidence="3" id="KW-1185">Reference proteome</keyword>
<feature type="compositionally biased region" description="Polar residues" evidence="1">
    <location>
        <begin position="19"/>
        <end position="33"/>
    </location>
</feature>
<evidence type="ECO:0000313" key="3">
    <source>
        <dbReference type="Proteomes" id="UP001200034"/>
    </source>
</evidence>
<dbReference type="AlphaFoldDB" id="A0AAD4K0H3"/>
<dbReference type="EMBL" id="JAJJHW010002585">
    <property type="protein sequence ID" value="KAH8371313.1"/>
    <property type="molecule type" value="Genomic_DNA"/>
</dbReference>
<comment type="caution">
    <text evidence="2">The sequence shown here is derived from an EMBL/GenBank/DDBJ whole genome shotgun (WGS) entry which is preliminary data.</text>
</comment>